<dbReference type="Proteomes" id="UP000010077">
    <property type="component" value="Chromosome"/>
</dbReference>
<keyword evidence="1" id="KW-0472">Membrane</keyword>
<organism evidence="2 3">
    <name type="scientific">Candidatus Endolissoclinum faulkneri L2</name>
    <dbReference type="NCBI Taxonomy" id="1193729"/>
    <lineage>
        <taxon>Bacteria</taxon>
        <taxon>Pseudomonadati</taxon>
        <taxon>Pseudomonadota</taxon>
        <taxon>Alphaproteobacteria</taxon>
        <taxon>Rhodospirillales</taxon>
        <taxon>Rhodospirillaceae</taxon>
        <taxon>Candidatus Endolissoclinum</taxon>
    </lineage>
</organism>
<feature type="transmembrane region" description="Helical" evidence="1">
    <location>
        <begin position="21"/>
        <end position="39"/>
    </location>
</feature>
<reference evidence="2 3" key="1">
    <citation type="journal article" date="2012" name="Proc. Natl. Acad. Sci. U.S.A.">
        <title>Genome streamlining and chemical defense in a coral reef symbiosis.</title>
        <authorList>
            <person name="Kwan J.C."/>
            <person name="Donia M.S."/>
            <person name="Han A.W."/>
            <person name="Hirose E."/>
            <person name="Haygood M.G."/>
            <person name="Schmidt E.W."/>
        </authorList>
    </citation>
    <scope>NUCLEOTIDE SEQUENCE [LARGE SCALE GENOMIC DNA]</scope>
    <source>
        <strain evidence="2 3">L2</strain>
    </source>
</reference>
<dbReference type="KEGG" id="thal:A1OE_1324"/>
<proteinExistence type="predicted"/>
<evidence type="ECO:0000313" key="3">
    <source>
        <dbReference type="Proteomes" id="UP000010077"/>
    </source>
</evidence>
<dbReference type="HOGENOM" id="CLU_3197421_0_0_5"/>
<protein>
    <submittedName>
        <fullName evidence="2">Uncharacterized protein</fullName>
    </submittedName>
</protein>
<dbReference type="AlphaFoldDB" id="K7YPQ3"/>
<keyword evidence="3" id="KW-1185">Reference proteome</keyword>
<dbReference type="EMBL" id="CP003539">
    <property type="protein sequence ID" value="AFX99497.1"/>
    <property type="molecule type" value="Genomic_DNA"/>
</dbReference>
<evidence type="ECO:0000313" key="2">
    <source>
        <dbReference type="EMBL" id="AFX99497.1"/>
    </source>
</evidence>
<keyword evidence="1" id="KW-1133">Transmembrane helix</keyword>
<keyword evidence="1" id="KW-0812">Transmembrane</keyword>
<evidence type="ECO:0000256" key="1">
    <source>
        <dbReference type="SAM" id="Phobius"/>
    </source>
</evidence>
<accession>K7YPQ3</accession>
<name>K7YPQ3_9PROT</name>
<gene>
    <name evidence="2" type="ORF">A1OE_1324</name>
</gene>
<sequence length="45" mass="5268">MLFLTAALCMIIKLLLICKKYCFSTVSTLAFFIRVLYYIKTRLIS</sequence>